<evidence type="ECO:0000256" key="6">
    <source>
        <dbReference type="SAM" id="SignalP"/>
    </source>
</evidence>
<protein>
    <submittedName>
        <fullName evidence="9">RagB/SusD family nutrient uptake outer membrane protein</fullName>
    </submittedName>
</protein>
<gene>
    <name evidence="9" type="ORF">J6I44_00270</name>
</gene>
<evidence type="ECO:0000259" key="8">
    <source>
        <dbReference type="Pfam" id="PF14322"/>
    </source>
</evidence>
<feature type="domain" description="SusD-like N-terminal" evidence="8">
    <location>
        <begin position="83"/>
        <end position="223"/>
    </location>
</feature>
<sequence>MKKLLLTISTFLSILLVFSSCNDLSQNVHSDIAEQNFYETERQVLAAAGPAYSGLRTYTQIAGIWGVQELTTDETVLPTRGQHWYNDGMYQRYQRHTWHAEEGNTNIAWNDIFSGINTTNRLLHQFGEIEEKSEALELITYELRGLRAFWYFLALDMFGNVPLVTSYEEADAAPATNSRQEVFNFVEEELTSVIPNLSSEVNSNTYGRFHRWAAYATLAKLYLNAEVYTGSPRYGDALSALNAIIDSGNYSLEDNYFANFAVENQGSSENIFVIPYDHTYTTEWGSMHQPHFWTLHFVGNQAVNMQYGAWGGFAGGPEFVQSYDDADERKDIWLTGVQTTPAGDTLYNNQELPSDSALVYTESISSLENAHKNEGARLMKYDYTGAQEWSLDNDYAIYRYADILLMKAEVLMRQNGGNATSEAVTLVNEVRSRAFDNPGEHMYSTGSLTMDTLLAERGWELAGEAWRRNDLVRFDEFASGSWTFKSPVDETRNIFPIPQQQINSNPNLEQNPGY</sequence>
<dbReference type="InterPro" id="IPR011990">
    <property type="entry name" value="TPR-like_helical_dom_sf"/>
</dbReference>
<dbReference type="SUPFAM" id="SSF48452">
    <property type="entry name" value="TPR-like"/>
    <property type="match status" value="1"/>
</dbReference>
<dbReference type="InterPro" id="IPR033985">
    <property type="entry name" value="SusD-like_N"/>
</dbReference>
<reference evidence="9 10" key="1">
    <citation type="submission" date="2021-03" db="EMBL/GenBank/DDBJ databases">
        <title>Aliifodinibius sp. nov., a new bacterium isolated from saline soil.</title>
        <authorList>
            <person name="Galisteo C."/>
            <person name="De La Haba R."/>
            <person name="Sanchez-Porro C."/>
            <person name="Ventosa A."/>
        </authorList>
    </citation>
    <scope>NUCLEOTIDE SEQUENCE [LARGE SCALE GENOMIC DNA]</scope>
    <source>
        <strain evidence="9 10">1BSP15-2V2</strain>
    </source>
</reference>
<dbReference type="Gene3D" id="1.25.40.390">
    <property type="match status" value="1"/>
</dbReference>
<dbReference type="Gene3D" id="1.10.3780.10">
    <property type="entry name" value="SusD-like"/>
    <property type="match status" value="1"/>
</dbReference>
<evidence type="ECO:0000256" key="1">
    <source>
        <dbReference type="ARBA" id="ARBA00004442"/>
    </source>
</evidence>
<feature type="chain" id="PRO_5045839735" evidence="6">
    <location>
        <begin position="20"/>
        <end position="514"/>
    </location>
</feature>
<comment type="subcellular location">
    <subcellularLocation>
        <location evidence="1">Cell outer membrane</location>
    </subcellularLocation>
</comment>
<dbReference type="Pfam" id="PF07980">
    <property type="entry name" value="SusD_RagB"/>
    <property type="match status" value="1"/>
</dbReference>
<feature type="signal peptide" evidence="6">
    <location>
        <begin position="1"/>
        <end position="19"/>
    </location>
</feature>
<dbReference type="Pfam" id="PF14322">
    <property type="entry name" value="SusD-like_3"/>
    <property type="match status" value="1"/>
</dbReference>
<accession>A0ABT3PH72</accession>
<keyword evidence="10" id="KW-1185">Reference proteome</keyword>
<name>A0ABT3PH72_9BACT</name>
<dbReference type="Proteomes" id="UP001207918">
    <property type="component" value="Unassembled WGS sequence"/>
</dbReference>
<comment type="caution">
    <text evidence="9">The sequence shown here is derived from an EMBL/GenBank/DDBJ whole genome shotgun (WGS) entry which is preliminary data.</text>
</comment>
<dbReference type="PROSITE" id="PS51257">
    <property type="entry name" value="PROKAR_LIPOPROTEIN"/>
    <property type="match status" value="1"/>
</dbReference>
<dbReference type="Gene3D" id="1.25.40.10">
    <property type="entry name" value="Tetratricopeptide repeat domain"/>
    <property type="match status" value="1"/>
</dbReference>
<evidence type="ECO:0000313" key="9">
    <source>
        <dbReference type="EMBL" id="MCW9705259.1"/>
    </source>
</evidence>
<evidence type="ECO:0000256" key="2">
    <source>
        <dbReference type="ARBA" id="ARBA00006275"/>
    </source>
</evidence>
<keyword evidence="3 6" id="KW-0732">Signal</keyword>
<dbReference type="InterPro" id="IPR012944">
    <property type="entry name" value="SusD_RagB_dom"/>
</dbReference>
<evidence type="ECO:0000256" key="4">
    <source>
        <dbReference type="ARBA" id="ARBA00023136"/>
    </source>
</evidence>
<keyword evidence="5" id="KW-0998">Cell outer membrane</keyword>
<keyword evidence="4" id="KW-0472">Membrane</keyword>
<comment type="similarity">
    <text evidence="2">Belongs to the SusD family.</text>
</comment>
<organism evidence="9 10">
    <name type="scientific">Fodinibius salsisoli</name>
    <dbReference type="NCBI Taxonomy" id="2820877"/>
    <lineage>
        <taxon>Bacteria</taxon>
        <taxon>Pseudomonadati</taxon>
        <taxon>Balneolota</taxon>
        <taxon>Balneolia</taxon>
        <taxon>Balneolales</taxon>
        <taxon>Balneolaceae</taxon>
        <taxon>Fodinibius</taxon>
    </lineage>
</organism>
<feature type="domain" description="RagB/SusD" evidence="7">
    <location>
        <begin position="270"/>
        <end position="514"/>
    </location>
</feature>
<evidence type="ECO:0000313" key="10">
    <source>
        <dbReference type="Proteomes" id="UP001207918"/>
    </source>
</evidence>
<evidence type="ECO:0000256" key="5">
    <source>
        <dbReference type="ARBA" id="ARBA00023237"/>
    </source>
</evidence>
<dbReference type="EMBL" id="JAGGJA010000001">
    <property type="protein sequence ID" value="MCW9705259.1"/>
    <property type="molecule type" value="Genomic_DNA"/>
</dbReference>
<proteinExistence type="inferred from homology"/>
<evidence type="ECO:0000259" key="7">
    <source>
        <dbReference type="Pfam" id="PF07980"/>
    </source>
</evidence>
<evidence type="ECO:0000256" key="3">
    <source>
        <dbReference type="ARBA" id="ARBA00022729"/>
    </source>
</evidence>
<dbReference type="RefSeq" id="WP_265763922.1">
    <property type="nucleotide sequence ID" value="NZ_JAGGJA010000001.1"/>
</dbReference>